<evidence type="ECO:0000256" key="9">
    <source>
        <dbReference type="ARBA" id="ARBA00023141"/>
    </source>
</evidence>
<evidence type="ECO:0000256" key="3">
    <source>
        <dbReference type="ARBA" id="ARBA00012068"/>
    </source>
</evidence>
<dbReference type="EC" id="1.3.1.12" evidence="3"/>
<dbReference type="GO" id="GO:0008977">
    <property type="term" value="F:prephenate dehydrogenase (NAD+) activity"/>
    <property type="evidence" value="ECO:0007669"/>
    <property type="project" value="UniProtKB-EC"/>
</dbReference>
<dbReference type="NCBIfam" id="NF005107">
    <property type="entry name" value="PRK06545.1-5"/>
    <property type="match status" value="1"/>
</dbReference>
<dbReference type="GO" id="GO:0004665">
    <property type="term" value="F:prephenate dehydrogenase (NADP+) activity"/>
    <property type="evidence" value="ECO:0007669"/>
    <property type="project" value="InterPro"/>
</dbReference>
<dbReference type="PROSITE" id="PS51176">
    <property type="entry name" value="PDH_ADH"/>
    <property type="match status" value="1"/>
</dbReference>
<protein>
    <recommendedName>
        <fullName evidence="4">Prephenate dehydrogenase</fullName>
        <ecNumber evidence="3">1.3.1.12</ecNumber>
    </recommendedName>
</protein>
<dbReference type="SUPFAM" id="SSF55021">
    <property type="entry name" value="ACT-like"/>
    <property type="match status" value="1"/>
</dbReference>
<evidence type="ECO:0000256" key="2">
    <source>
        <dbReference type="ARBA" id="ARBA00007964"/>
    </source>
</evidence>
<name>A0A1N7IJC2_9BACI</name>
<organism evidence="13 14">
    <name type="scientific">Salimicrobium flavidum</name>
    <dbReference type="NCBI Taxonomy" id="570947"/>
    <lineage>
        <taxon>Bacteria</taxon>
        <taxon>Bacillati</taxon>
        <taxon>Bacillota</taxon>
        <taxon>Bacilli</taxon>
        <taxon>Bacillales</taxon>
        <taxon>Bacillaceae</taxon>
        <taxon>Salimicrobium</taxon>
    </lineage>
</organism>
<dbReference type="Pfam" id="PF01842">
    <property type="entry name" value="ACT"/>
    <property type="match status" value="1"/>
</dbReference>
<dbReference type="PROSITE" id="PS51671">
    <property type="entry name" value="ACT"/>
    <property type="match status" value="1"/>
</dbReference>
<evidence type="ECO:0000256" key="8">
    <source>
        <dbReference type="ARBA" id="ARBA00023027"/>
    </source>
</evidence>
<evidence type="ECO:0000256" key="4">
    <source>
        <dbReference type="ARBA" id="ARBA00016891"/>
    </source>
</evidence>
<feature type="domain" description="Prephenate/arogenate dehydrogenase" evidence="11">
    <location>
        <begin position="2"/>
        <end position="292"/>
    </location>
</feature>
<evidence type="ECO:0000256" key="10">
    <source>
        <dbReference type="ARBA" id="ARBA00049260"/>
    </source>
</evidence>
<keyword evidence="7" id="KW-0560">Oxidoreductase</keyword>
<comment type="catalytic activity">
    <reaction evidence="10">
        <text>prephenate + NAD(+) = 3-(4-hydroxyphenyl)pyruvate + CO2 + NADH</text>
        <dbReference type="Rhea" id="RHEA:13869"/>
        <dbReference type="ChEBI" id="CHEBI:16526"/>
        <dbReference type="ChEBI" id="CHEBI:29934"/>
        <dbReference type="ChEBI" id="CHEBI:36242"/>
        <dbReference type="ChEBI" id="CHEBI:57540"/>
        <dbReference type="ChEBI" id="CHEBI:57945"/>
        <dbReference type="EC" id="1.3.1.12"/>
    </reaction>
</comment>
<dbReference type="AlphaFoldDB" id="A0A1N7IJC2"/>
<dbReference type="GO" id="GO:0006571">
    <property type="term" value="P:tyrosine biosynthetic process"/>
    <property type="evidence" value="ECO:0007669"/>
    <property type="project" value="UniProtKB-UniPathway"/>
</dbReference>
<dbReference type="SUPFAM" id="SSF48179">
    <property type="entry name" value="6-phosphogluconate dehydrogenase C-terminal domain-like"/>
    <property type="match status" value="1"/>
</dbReference>
<dbReference type="UniPathway" id="UPA00122">
    <property type="reaction ID" value="UER00961"/>
</dbReference>
<evidence type="ECO:0000313" key="13">
    <source>
        <dbReference type="EMBL" id="SIS37150.1"/>
    </source>
</evidence>
<reference evidence="14" key="1">
    <citation type="submission" date="2017-01" db="EMBL/GenBank/DDBJ databases">
        <authorList>
            <person name="Varghese N."/>
            <person name="Submissions S."/>
        </authorList>
    </citation>
    <scope>NUCLEOTIDE SEQUENCE [LARGE SCALE GENOMIC DNA]</scope>
    <source>
        <strain evidence="14">DSM 23127</strain>
    </source>
</reference>
<evidence type="ECO:0000256" key="7">
    <source>
        <dbReference type="ARBA" id="ARBA00023002"/>
    </source>
</evidence>
<dbReference type="PANTHER" id="PTHR21363">
    <property type="entry name" value="PREPHENATE DEHYDROGENASE"/>
    <property type="match status" value="1"/>
</dbReference>
<dbReference type="FunFam" id="1.10.3660.10:FF:000003">
    <property type="entry name" value="Prephenate dehydrogenase"/>
    <property type="match status" value="1"/>
</dbReference>
<dbReference type="InterPro" id="IPR036291">
    <property type="entry name" value="NAD(P)-bd_dom_sf"/>
</dbReference>
<dbReference type="InterPro" id="IPR045865">
    <property type="entry name" value="ACT-like_dom_sf"/>
</dbReference>
<dbReference type="OrthoDB" id="9802008at2"/>
<dbReference type="InterPro" id="IPR046825">
    <property type="entry name" value="PDH_C"/>
</dbReference>
<dbReference type="SUPFAM" id="SSF51735">
    <property type="entry name" value="NAD(P)-binding Rossmann-fold domains"/>
    <property type="match status" value="1"/>
</dbReference>
<keyword evidence="5" id="KW-0827">Tyrosine biosynthesis</keyword>
<keyword evidence="9" id="KW-0057">Aromatic amino acid biosynthesis</keyword>
<keyword evidence="8" id="KW-0520">NAD</keyword>
<proteinExistence type="inferred from homology"/>
<dbReference type="Gene3D" id="1.10.3660.10">
    <property type="entry name" value="6-phosphogluconate dehydrogenase C-terminal like domain"/>
    <property type="match status" value="1"/>
</dbReference>
<evidence type="ECO:0000256" key="6">
    <source>
        <dbReference type="ARBA" id="ARBA00022605"/>
    </source>
</evidence>
<dbReference type="Gene3D" id="3.40.50.720">
    <property type="entry name" value="NAD(P)-binding Rossmann-like Domain"/>
    <property type="match status" value="1"/>
</dbReference>
<dbReference type="EMBL" id="FTOC01000001">
    <property type="protein sequence ID" value="SIS37150.1"/>
    <property type="molecule type" value="Genomic_DNA"/>
</dbReference>
<gene>
    <name evidence="13" type="ORF">SAMN05421687_101241</name>
</gene>
<dbReference type="Pfam" id="PF02153">
    <property type="entry name" value="PDH_N"/>
    <property type="match status" value="1"/>
</dbReference>
<evidence type="ECO:0000256" key="1">
    <source>
        <dbReference type="ARBA" id="ARBA00005067"/>
    </source>
</evidence>
<feature type="domain" description="ACT" evidence="12">
    <location>
        <begin position="297"/>
        <end position="367"/>
    </location>
</feature>
<dbReference type="STRING" id="570947.SAMN05421687_101241"/>
<evidence type="ECO:0000259" key="12">
    <source>
        <dbReference type="PROSITE" id="PS51671"/>
    </source>
</evidence>
<comment type="similarity">
    <text evidence="2">Belongs to the prephenate/arogenate dehydrogenase family.</text>
</comment>
<sequence>MEKTVIVAGLGLIGGSIAMNIKKNDGFKVIGYDEDRQSLELAYRQGVIDEIASDLFDMLPRADVLFLALPIAPTIKVIEELQNVALHKNLLVTDVSSVKNGVMAEAAELSNEYITFVGGHPMSGSHKNGFTAAKPHLFENAIYVLTPASDNNEGEGVACIKQLLSESKARFITLSPKEHDEMTAVISHFPHLIATSLVHQARKWEDTHPELRNLAAGGFRDITRIASSNPPLWQDIFFQNKHQLLPMLEDWIEEMSQLKRYLEMGSKEETLKYVTEAKVYRDGLPVKEKGAIPAFYDIFVDIYDQPGAIHKVIEILATADINIKNIEILEIREGITGVLRISFPSGREQEESANLLRSKNYEVVIEQ</sequence>
<dbReference type="InterPro" id="IPR050812">
    <property type="entry name" value="Preph/Arog_dehydrog"/>
</dbReference>
<accession>A0A1N7IJC2</accession>
<dbReference type="RefSeq" id="WP_076556510.1">
    <property type="nucleotide sequence ID" value="NZ_FTOC01000001.1"/>
</dbReference>
<dbReference type="CDD" id="cd04909">
    <property type="entry name" value="ACT_PDH-BS"/>
    <property type="match status" value="1"/>
</dbReference>
<evidence type="ECO:0000256" key="5">
    <source>
        <dbReference type="ARBA" id="ARBA00022498"/>
    </source>
</evidence>
<dbReference type="Pfam" id="PF20463">
    <property type="entry name" value="PDH_C"/>
    <property type="match status" value="1"/>
</dbReference>
<dbReference type="Gene3D" id="3.30.70.260">
    <property type="match status" value="1"/>
</dbReference>
<dbReference type="InterPro" id="IPR002912">
    <property type="entry name" value="ACT_dom"/>
</dbReference>
<keyword evidence="14" id="KW-1185">Reference proteome</keyword>
<dbReference type="FunFam" id="3.40.50.720:FF:000208">
    <property type="entry name" value="Prephenate dehydrogenase"/>
    <property type="match status" value="1"/>
</dbReference>
<keyword evidence="6" id="KW-0028">Amino-acid biosynthesis</keyword>
<dbReference type="GO" id="GO:0070403">
    <property type="term" value="F:NAD+ binding"/>
    <property type="evidence" value="ECO:0007669"/>
    <property type="project" value="InterPro"/>
</dbReference>
<dbReference type="InterPro" id="IPR008927">
    <property type="entry name" value="6-PGluconate_DH-like_C_sf"/>
</dbReference>
<dbReference type="InterPro" id="IPR003099">
    <property type="entry name" value="Prephen_DH"/>
</dbReference>
<evidence type="ECO:0000259" key="11">
    <source>
        <dbReference type="PROSITE" id="PS51176"/>
    </source>
</evidence>
<evidence type="ECO:0000313" key="14">
    <source>
        <dbReference type="Proteomes" id="UP000187608"/>
    </source>
</evidence>
<dbReference type="PANTHER" id="PTHR21363:SF0">
    <property type="entry name" value="PREPHENATE DEHYDROGENASE [NADP(+)]"/>
    <property type="match status" value="1"/>
</dbReference>
<comment type="pathway">
    <text evidence="1">Amino-acid biosynthesis; L-tyrosine biosynthesis; (4-hydroxyphenyl)pyruvate from prephenate (NAD(+) route): step 1/1.</text>
</comment>
<dbReference type="Proteomes" id="UP000187608">
    <property type="component" value="Unassembled WGS sequence"/>
</dbReference>
<dbReference type="InterPro" id="IPR046826">
    <property type="entry name" value="PDH_N"/>
</dbReference>